<dbReference type="Proteomes" id="UP000001052">
    <property type="component" value="Chromosome"/>
</dbReference>
<dbReference type="InterPro" id="IPR028098">
    <property type="entry name" value="Glyco_trans_4-like_N"/>
</dbReference>
<organism evidence="4 5">
    <name type="scientific">Desulfohalobium retbaense (strain ATCC 49708 / DSM 5692 / JCM 16813 / HR100)</name>
    <dbReference type="NCBI Taxonomy" id="485915"/>
    <lineage>
        <taxon>Bacteria</taxon>
        <taxon>Pseudomonadati</taxon>
        <taxon>Thermodesulfobacteriota</taxon>
        <taxon>Desulfovibrionia</taxon>
        <taxon>Desulfovibrionales</taxon>
        <taxon>Desulfohalobiaceae</taxon>
        <taxon>Desulfohalobium</taxon>
    </lineage>
</organism>
<feature type="domain" description="Glycosyl transferase family 1" evidence="2">
    <location>
        <begin position="200"/>
        <end position="354"/>
    </location>
</feature>
<reference evidence="5" key="1">
    <citation type="submission" date="2009-09" db="EMBL/GenBank/DDBJ databases">
        <title>The complete chromosome of Desulfohalobium retbaense DSM 5692.</title>
        <authorList>
            <consortium name="US DOE Joint Genome Institute (JGI-PGF)"/>
            <person name="Lucas S."/>
            <person name="Copeland A."/>
            <person name="Lapidus A."/>
            <person name="Glavina del Rio T."/>
            <person name="Dalin E."/>
            <person name="Tice H."/>
            <person name="Bruce D."/>
            <person name="Goodwin L."/>
            <person name="Pitluck S."/>
            <person name="Kyrpides N."/>
            <person name="Mavromatis K."/>
            <person name="Ivanova N."/>
            <person name="Mikhailova N."/>
            <person name="Munk A.C."/>
            <person name="Brettin T."/>
            <person name="Detter J.C."/>
            <person name="Han C."/>
            <person name="Tapia R."/>
            <person name="Larimer F."/>
            <person name="Land M."/>
            <person name="Hauser L."/>
            <person name="Markowitz V."/>
            <person name="Cheng J.-F."/>
            <person name="Hugenholtz P."/>
            <person name="Woyke T."/>
            <person name="Wu D."/>
            <person name="Spring S."/>
            <person name="Klenk H.-P."/>
            <person name="Eisen J.A."/>
        </authorList>
    </citation>
    <scope>NUCLEOTIDE SEQUENCE [LARGE SCALE GENOMIC DNA]</scope>
    <source>
        <strain evidence="5">DSM 5692</strain>
    </source>
</reference>
<dbReference type="InterPro" id="IPR001296">
    <property type="entry name" value="Glyco_trans_1"/>
</dbReference>
<evidence type="ECO:0000259" key="2">
    <source>
        <dbReference type="Pfam" id="PF00534"/>
    </source>
</evidence>
<dbReference type="CAZy" id="GT4">
    <property type="family name" value="Glycosyltransferase Family 4"/>
</dbReference>
<dbReference type="STRING" id="485915.Dret_0978"/>
<dbReference type="SUPFAM" id="SSF53756">
    <property type="entry name" value="UDP-Glycosyltransferase/glycogen phosphorylase"/>
    <property type="match status" value="1"/>
</dbReference>
<evidence type="ECO:0000313" key="5">
    <source>
        <dbReference type="Proteomes" id="UP000001052"/>
    </source>
</evidence>
<reference evidence="4 5" key="2">
    <citation type="journal article" date="2010" name="Stand. Genomic Sci.">
        <title>Complete genome sequence of Desulfohalobium retbaense type strain (HR(100)).</title>
        <authorList>
            <person name="Spring S."/>
            <person name="Nolan M."/>
            <person name="Lapidus A."/>
            <person name="Glavina Del Rio T."/>
            <person name="Copeland A."/>
            <person name="Tice H."/>
            <person name="Cheng J.F."/>
            <person name="Lucas S."/>
            <person name="Land M."/>
            <person name="Chen F."/>
            <person name="Bruce D."/>
            <person name="Goodwin L."/>
            <person name="Pitluck S."/>
            <person name="Ivanova N."/>
            <person name="Mavromatis K."/>
            <person name="Mikhailova N."/>
            <person name="Pati A."/>
            <person name="Chen A."/>
            <person name="Palaniappan K."/>
            <person name="Hauser L."/>
            <person name="Chang Y.J."/>
            <person name="Jeffries C.D."/>
            <person name="Munk C."/>
            <person name="Kiss H."/>
            <person name="Chain P."/>
            <person name="Han C."/>
            <person name="Brettin T."/>
            <person name="Detter J.C."/>
            <person name="Schuler E."/>
            <person name="Goker M."/>
            <person name="Rohde M."/>
            <person name="Bristow J."/>
            <person name="Eisen J.A."/>
            <person name="Markowitz V."/>
            <person name="Hugenholtz P."/>
            <person name="Kyrpides N.C."/>
            <person name="Klenk H.P."/>
        </authorList>
    </citation>
    <scope>NUCLEOTIDE SEQUENCE [LARGE SCALE GENOMIC DNA]</scope>
    <source>
        <strain evidence="4 5">DSM 5692</strain>
    </source>
</reference>
<proteinExistence type="predicted"/>
<dbReference type="eggNOG" id="COG0438">
    <property type="taxonomic scope" value="Bacteria"/>
</dbReference>
<dbReference type="EMBL" id="CP001734">
    <property type="protein sequence ID" value="ACV68266.1"/>
    <property type="molecule type" value="Genomic_DNA"/>
</dbReference>
<gene>
    <name evidence="4" type="ordered locus">Dret_0978</name>
</gene>
<sequence>MRIGFDAKRAFCNTTGLGNYSRGVIKNMCTYHPEHTYFLYTPPPQTNLCTKTITKKCVRVRKPKKGLSQKVTPLWRSFGLGNDLAQDRIDIYHGLSNELPFRNKKNGLKTVVTIHDLIFMRYPHYYNYLDRQVYKAKCKYACQHADKVIAVSQQTKEDIVTYFNVPSDKVEVVYQSCGEVFYNQFERPKRQKILQELALPDDFMLFVGSITERKNLMRIAEALAILREREKHFPPLVVVGKGKEYKEKVLSFLKEHKLGEKVIWRTNLHMRDLACLFQQAKLFLYPSQFEGFGIPIIEALFSKTPVITSNGSCFPEAGGPDSWYVDPDSPDELATAMQTILSDKELQKRMAERGFDYVQRFHKQQVTEDLMQLYLSLR</sequence>
<dbReference type="Pfam" id="PF13439">
    <property type="entry name" value="Glyco_transf_4"/>
    <property type="match status" value="1"/>
</dbReference>
<dbReference type="GO" id="GO:0016757">
    <property type="term" value="F:glycosyltransferase activity"/>
    <property type="evidence" value="ECO:0007669"/>
    <property type="project" value="InterPro"/>
</dbReference>
<evidence type="ECO:0000259" key="3">
    <source>
        <dbReference type="Pfam" id="PF13439"/>
    </source>
</evidence>
<dbReference type="GO" id="GO:0009103">
    <property type="term" value="P:lipopolysaccharide biosynthetic process"/>
    <property type="evidence" value="ECO:0007669"/>
    <property type="project" value="TreeGrafter"/>
</dbReference>
<dbReference type="Gene3D" id="3.40.50.2000">
    <property type="entry name" value="Glycogen Phosphorylase B"/>
    <property type="match status" value="2"/>
</dbReference>
<accession>C8X1G9</accession>
<dbReference type="OrthoDB" id="9767517at2"/>
<dbReference type="CDD" id="cd03809">
    <property type="entry name" value="GT4_MtfB-like"/>
    <property type="match status" value="1"/>
</dbReference>
<protein>
    <submittedName>
        <fullName evidence="4">Glycosyl transferase group 1</fullName>
    </submittedName>
</protein>
<dbReference type="HOGENOM" id="CLU_009583_27_5_7"/>
<keyword evidence="1 4" id="KW-0808">Transferase</keyword>
<name>C8X1G9_DESRD</name>
<feature type="domain" description="Glycosyltransferase subfamily 4-like N-terminal" evidence="3">
    <location>
        <begin position="38"/>
        <end position="174"/>
    </location>
</feature>
<dbReference type="PANTHER" id="PTHR46401:SF2">
    <property type="entry name" value="GLYCOSYLTRANSFERASE WBBK-RELATED"/>
    <property type="match status" value="1"/>
</dbReference>
<evidence type="ECO:0000256" key="1">
    <source>
        <dbReference type="ARBA" id="ARBA00022679"/>
    </source>
</evidence>
<evidence type="ECO:0000313" key="4">
    <source>
        <dbReference type="EMBL" id="ACV68266.1"/>
    </source>
</evidence>
<dbReference type="Pfam" id="PF00534">
    <property type="entry name" value="Glycos_transf_1"/>
    <property type="match status" value="1"/>
</dbReference>
<dbReference type="RefSeq" id="WP_015751420.1">
    <property type="nucleotide sequence ID" value="NC_013223.1"/>
</dbReference>
<dbReference type="PANTHER" id="PTHR46401">
    <property type="entry name" value="GLYCOSYLTRANSFERASE WBBK-RELATED"/>
    <property type="match status" value="1"/>
</dbReference>
<dbReference type="KEGG" id="drt:Dret_0978"/>
<dbReference type="AlphaFoldDB" id="C8X1G9"/>
<keyword evidence="5" id="KW-1185">Reference proteome</keyword>